<reference evidence="1" key="1">
    <citation type="submission" date="2023-10" db="EMBL/GenBank/DDBJ databases">
        <title>Genome assembly of Pristionchus species.</title>
        <authorList>
            <person name="Yoshida K."/>
            <person name="Sommer R.J."/>
        </authorList>
    </citation>
    <scope>NUCLEOTIDE SEQUENCE</scope>
    <source>
        <strain evidence="1">RS0144</strain>
    </source>
</reference>
<evidence type="ECO:0000313" key="1">
    <source>
        <dbReference type="EMBL" id="GMS78006.1"/>
    </source>
</evidence>
<comment type="caution">
    <text evidence="1">The sequence shown here is derived from an EMBL/GenBank/DDBJ whole genome shotgun (WGS) entry which is preliminary data.</text>
</comment>
<evidence type="ECO:0000313" key="2">
    <source>
        <dbReference type="Proteomes" id="UP001432027"/>
    </source>
</evidence>
<proteinExistence type="predicted"/>
<evidence type="ECO:0008006" key="3">
    <source>
        <dbReference type="Google" id="ProtNLM"/>
    </source>
</evidence>
<dbReference type="EMBL" id="BTSX01000001">
    <property type="protein sequence ID" value="GMS78006.1"/>
    <property type="molecule type" value="Genomic_DNA"/>
</dbReference>
<accession>A0AAV5SE93</accession>
<organism evidence="1 2">
    <name type="scientific">Pristionchus entomophagus</name>
    <dbReference type="NCBI Taxonomy" id="358040"/>
    <lineage>
        <taxon>Eukaryota</taxon>
        <taxon>Metazoa</taxon>
        <taxon>Ecdysozoa</taxon>
        <taxon>Nematoda</taxon>
        <taxon>Chromadorea</taxon>
        <taxon>Rhabditida</taxon>
        <taxon>Rhabditina</taxon>
        <taxon>Diplogasteromorpha</taxon>
        <taxon>Diplogasteroidea</taxon>
        <taxon>Neodiplogasteridae</taxon>
        <taxon>Pristionchus</taxon>
    </lineage>
</organism>
<sequence length="277" mass="28833">LFYGISQTIASFALTALAVMNVLVASVVVSVQEASSHCCDSSVARAVALSDAGCESLGETLFLAADPSLFQSALETEFLSVANSTVMSVALSVTNSIVISPFLPIHESMTISDLLALVQSESCSGTLAILEAVMVAEVTALVVSDHKALLHGTAAVALGASGDAMAVTEIVGFLDATVMILDVVLVKVLSVLRGGLLDLFSDGGIVFGNHRPVLLLSAHGSNHVSLESFFGFLRFKGGVIVVMCLLFRRIDINRVFSGVLNLGIDGGQQACQKDESE</sequence>
<feature type="non-terminal residue" evidence="1">
    <location>
        <position position="1"/>
    </location>
</feature>
<keyword evidence="2" id="KW-1185">Reference proteome</keyword>
<dbReference type="AlphaFoldDB" id="A0AAV5SE93"/>
<gene>
    <name evidence="1" type="ORF">PENTCL1PPCAC_181</name>
</gene>
<protein>
    <recommendedName>
        <fullName evidence="3">G protein-coupled receptor</fullName>
    </recommendedName>
</protein>
<dbReference type="Proteomes" id="UP001432027">
    <property type="component" value="Unassembled WGS sequence"/>
</dbReference>
<name>A0AAV5SE93_9BILA</name>